<protein>
    <submittedName>
        <fullName evidence="1">Uncharacterized protein</fullName>
    </submittedName>
</protein>
<proteinExistence type="predicted"/>
<gene>
    <name evidence="1" type="ORF">MNB_SV-13-2026</name>
</gene>
<sequence>MSGSKKGNDMKMEIKCKRFINVLIVLESVLKIAKIKVN</sequence>
<organism evidence="1">
    <name type="scientific">hydrothermal vent metagenome</name>
    <dbReference type="NCBI Taxonomy" id="652676"/>
    <lineage>
        <taxon>unclassified sequences</taxon>
        <taxon>metagenomes</taxon>
        <taxon>ecological metagenomes</taxon>
    </lineage>
</organism>
<name>A0A1W1BXI8_9ZZZZ</name>
<evidence type="ECO:0000313" key="1">
    <source>
        <dbReference type="EMBL" id="SFV58205.1"/>
    </source>
</evidence>
<dbReference type="AlphaFoldDB" id="A0A1W1BXI8"/>
<reference evidence="1" key="1">
    <citation type="submission" date="2016-10" db="EMBL/GenBank/DDBJ databases">
        <authorList>
            <person name="de Groot N.N."/>
        </authorList>
    </citation>
    <scope>NUCLEOTIDE SEQUENCE</scope>
</reference>
<accession>A0A1W1BXI8</accession>
<dbReference type="EMBL" id="FPHM01000050">
    <property type="protein sequence ID" value="SFV58205.1"/>
    <property type="molecule type" value="Genomic_DNA"/>
</dbReference>